<gene>
    <name evidence="6" type="ORF">CNE99_08900</name>
</gene>
<name>A0A2A5WKX5_9GAMM</name>
<dbReference type="PANTHER" id="PTHR38103">
    <property type="entry name" value="RECOMBINATION-ASSOCIATED PROTEIN RDGC"/>
    <property type="match status" value="1"/>
</dbReference>
<evidence type="ECO:0000256" key="3">
    <source>
        <dbReference type="ARBA" id="ARBA00022296"/>
    </source>
</evidence>
<dbReference type="InterPro" id="IPR007476">
    <property type="entry name" value="RdgC"/>
</dbReference>
<keyword evidence="4" id="KW-0963">Cytoplasm</keyword>
<reference evidence="6 7" key="1">
    <citation type="submission" date="2017-08" db="EMBL/GenBank/DDBJ databases">
        <title>Fine stratification of microbial communities through a metagenomic profile of the photic zone.</title>
        <authorList>
            <person name="Haro-Moreno J.M."/>
            <person name="Lopez-Perez M."/>
            <person name="De La Torre J."/>
            <person name="Picazo A."/>
            <person name="Camacho A."/>
            <person name="Rodriguez-Valera F."/>
        </authorList>
    </citation>
    <scope>NUCLEOTIDE SEQUENCE [LARGE SCALE GENOMIC DNA]</scope>
    <source>
        <strain evidence="6">MED-G24</strain>
    </source>
</reference>
<dbReference type="GO" id="GO:0003690">
    <property type="term" value="F:double-stranded DNA binding"/>
    <property type="evidence" value="ECO:0007669"/>
    <property type="project" value="TreeGrafter"/>
</dbReference>
<dbReference type="AlphaFoldDB" id="A0A2A5WKX5"/>
<dbReference type="Pfam" id="PF04381">
    <property type="entry name" value="RdgC"/>
    <property type="match status" value="1"/>
</dbReference>
<keyword evidence="5" id="KW-0233">DNA recombination</keyword>
<dbReference type="GO" id="GO:0000018">
    <property type="term" value="P:regulation of DNA recombination"/>
    <property type="evidence" value="ECO:0007669"/>
    <property type="project" value="TreeGrafter"/>
</dbReference>
<evidence type="ECO:0000256" key="4">
    <source>
        <dbReference type="ARBA" id="ARBA00022490"/>
    </source>
</evidence>
<dbReference type="PANTHER" id="PTHR38103:SF1">
    <property type="entry name" value="RECOMBINATION-ASSOCIATED PROTEIN RDGC"/>
    <property type="match status" value="1"/>
</dbReference>
<evidence type="ECO:0000256" key="5">
    <source>
        <dbReference type="ARBA" id="ARBA00023172"/>
    </source>
</evidence>
<organism evidence="6 7">
    <name type="scientific">OM182 bacterium MED-G24</name>
    <dbReference type="NCBI Taxonomy" id="1986255"/>
    <lineage>
        <taxon>Bacteria</taxon>
        <taxon>Pseudomonadati</taxon>
        <taxon>Pseudomonadota</taxon>
        <taxon>Gammaproteobacteria</taxon>
        <taxon>OMG group</taxon>
        <taxon>OM182 clade</taxon>
    </lineage>
</organism>
<dbReference type="GO" id="GO:0006310">
    <property type="term" value="P:DNA recombination"/>
    <property type="evidence" value="ECO:0007669"/>
    <property type="project" value="UniProtKB-KW"/>
</dbReference>
<comment type="caution">
    <text evidence="6">The sequence shown here is derived from an EMBL/GenBank/DDBJ whole genome shotgun (WGS) entry which is preliminary data.</text>
</comment>
<evidence type="ECO:0000313" key="6">
    <source>
        <dbReference type="EMBL" id="PDH36874.1"/>
    </source>
</evidence>
<evidence type="ECO:0000313" key="7">
    <source>
        <dbReference type="Proteomes" id="UP000219327"/>
    </source>
</evidence>
<protein>
    <recommendedName>
        <fullName evidence="3">Recombination-associated protein RdgC</fullName>
    </recommendedName>
</protein>
<proteinExistence type="inferred from homology"/>
<comment type="similarity">
    <text evidence="2">Belongs to the RdgC family.</text>
</comment>
<sequence length="312" mass="34725">MLFTNAFVFRLTRSITMSEDDLESALSAHQFVPCSGIRPSSFGWVSPVANEQDDEDAPLQHTVAGCHLLCARREDKVVPASAVAEQVAERVSRVEQVEGRKLSTQERQNIKDDAFASLLPQALPRSKQILGYIAPADQLLIVGTTSRPEAEMFLNTLRVSLGSLPVVPPPIRTNPGDYYTRWLTTRELPDHFSLGDQCDLTDPEEGSSASCRRQDLATREVRNHVESGKICTRLGLLWRGELRFVVDRDLAIKQMKFLDAAEISEDENPIAKLDADLSQLALTLKQMLPDLFEALGGEARFSDDDFKLGDEK</sequence>
<dbReference type="EMBL" id="NTKD01000057">
    <property type="protein sequence ID" value="PDH36874.1"/>
    <property type="molecule type" value="Genomic_DNA"/>
</dbReference>
<comment type="subcellular location">
    <subcellularLocation>
        <location evidence="1">Cytoplasm</location>
        <location evidence="1">Nucleoid</location>
    </subcellularLocation>
</comment>
<evidence type="ECO:0000256" key="2">
    <source>
        <dbReference type="ARBA" id="ARBA00008657"/>
    </source>
</evidence>
<evidence type="ECO:0000256" key="1">
    <source>
        <dbReference type="ARBA" id="ARBA00004453"/>
    </source>
</evidence>
<dbReference type="NCBIfam" id="NF001464">
    <property type="entry name" value="PRK00321.1-5"/>
    <property type="match status" value="1"/>
</dbReference>
<accession>A0A2A5WKX5</accession>
<dbReference type="GO" id="GO:0043590">
    <property type="term" value="C:bacterial nucleoid"/>
    <property type="evidence" value="ECO:0007669"/>
    <property type="project" value="TreeGrafter"/>
</dbReference>
<dbReference type="Proteomes" id="UP000219327">
    <property type="component" value="Unassembled WGS sequence"/>
</dbReference>